<evidence type="ECO:0000256" key="2">
    <source>
        <dbReference type="ARBA" id="ARBA00022833"/>
    </source>
</evidence>
<proteinExistence type="predicted"/>
<dbReference type="Pfam" id="PF00383">
    <property type="entry name" value="dCMP_cyt_deam_1"/>
    <property type="match status" value="1"/>
</dbReference>
<dbReference type="GO" id="GO:0016787">
    <property type="term" value="F:hydrolase activity"/>
    <property type="evidence" value="ECO:0007669"/>
    <property type="project" value="InterPro"/>
</dbReference>
<dbReference type="InterPro" id="IPR002125">
    <property type="entry name" value="CMP_dCMP_dom"/>
</dbReference>
<dbReference type="InterPro" id="IPR016193">
    <property type="entry name" value="Cytidine_deaminase-like"/>
</dbReference>
<dbReference type="PROSITE" id="PS00903">
    <property type="entry name" value="CYT_DCMP_DEAMINASES_1"/>
    <property type="match status" value="1"/>
</dbReference>
<accession>X1AGX9</accession>
<comment type="caution">
    <text evidence="4">The sequence shown here is derived from an EMBL/GenBank/DDBJ whole genome shotgun (WGS) entry which is preliminary data.</text>
</comment>
<name>X1AGX9_9ZZZZ</name>
<dbReference type="GO" id="GO:0008270">
    <property type="term" value="F:zinc ion binding"/>
    <property type="evidence" value="ECO:0007669"/>
    <property type="project" value="InterPro"/>
</dbReference>
<keyword evidence="2" id="KW-0862">Zinc</keyword>
<dbReference type="SUPFAM" id="SSF53927">
    <property type="entry name" value="Cytidine deaminase-like"/>
    <property type="match status" value="1"/>
</dbReference>
<evidence type="ECO:0000256" key="1">
    <source>
        <dbReference type="ARBA" id="ARBA00022723"/>
    </source>
</evidence>
<organism evidence="4">
    <name type="scientific">marine sediment metagenome</name>
    <dbReference type="NCBI Taxonomy" id="412755"/>
    <lineage>
        <taxon>unclassified sequences</taxon>
        <taxon>metagenomes</taxon>
        <taxon>ecological metagenomes</taxon>
    </lineage>
</organism>
<feature type="domain" description="CMP/dCMP-type deaminase" evidence="3">
    <location>
        <begin position="16"/>
        <end position="63"/>
    </location>
</feature>
<dbReference type="AlphaFoldDB" id="X1AGX9"/>
<dbReference type="Gene3D" id="3.40.140.10">
    <property type="entry name" value="Cytidine Deaminase, domain 2"/>
    <property type="match status" value="1"/>
</dbReference>
<dbReference type="EMBL" id="BART01009806">
    <property type="protein sequence ID" value="GAG81234.1"/>
    <property type="molecule type" value="Genomic_DNA"/>
</dbReference>
<evidence type="ECO:0000313" key="4">
    <source>
        <dbReference type="EMBL" id="GAG81234.1"/>
    </source>
</evidence>
<gene>
    <name evidence="4" type="ORF">S01H4_21616</name>
</gene>
<dbReference type="InterPro" id="IPR016192">
    <property type="entry name" value="APOBEC/CMP_deaminase_Zn-bd"/>
</dbReference>
<keyword evidence="1" id="KW-0479">Metal-binding</keyword>
<protein>
    <recommendedName>
        <fullName evidence="3">CMP/dCMP-type deaminase domain-containing protein</fullName>
    </recommendedName>
</protein>
<sequence length="94" mass="10486">MGFKSGQGLEWCVAGHAERNAIVNAAREGMPKLKGSSIYMSCGVPCTPCLIEIINAGIEEIICTEIAFYDFDRSCKYLLDNSDLKIRKFDFIEE</sequence>
<evidence type="ECO:0000259" key="3">
    <source>
        <dbReference type="Pfam" id="PF00383"/>
    </source>
</evidence>
<reference evidence="4" key="1">
    <citation type="journal article" date="2014" name="Front. Microbiol.">
        <title>High frequency of phylogenetically diverse reductive dehalogenase-homologous genes in deep subseafloor sedimentary metagenomes.</title>
        <authorList>
            <person name="Kawai M."/>
            <person name="Futagami T."/>
            <person name="Toyoda A."/>
            <person name="Takaki Y."/>
            <person name="Nishi S."/>
            <person name="Hori S."/>
            <person name="Arai W."/>
            <person name="Tsubouchi T."/>
            <person name="Morono Y."/>
            <person name="Uchiyama I."/>
            <person name="Ito T."/>
            <person name="Fujiyama A."/>
            <person name="Inagaki F."/>
            <person name="Takami H."/>
        </authorList>
    </citation>
    <scope>NUCLEOTIDE SEQUENCE</scope>
    <source>
        <strain evidence="4">Expedition CK06-06</strain>
    </source>
</reference>